<dbReference type="Pfam" id="PF13176">
    <property type="entry name" value="TPR_7"/>
    <property type="match status" value="1"/>
</dbReference>
<dbReference type="Pfam" id="PF13424">
    <property type="entry name" value="TPR_12"/>
    <property type="match status" value="1"/>
</dbReference>
<dbReference type="PANTHER" id="PTHR46630:SF1">
    <property type="entry name" value="TETRATRICOPEPTIDE REPEAT PROTEIN 29"/>
    <property type="match status" value="1"/>
</dbReference>
<sequence length="279" mass="32955">LNQMESLERENHLVKEGEGRLLFVKGGIQTIHGDLESSLESYHHSLAIYETLGNNKGMIYQLDAIGWIKRAQGKLDQALDYFHKQLKLAKEIEEERYIARAKFSIAFANFYKGDLHLATKYAQECLFLYEKLKHMKGLTAVYSIFGSIYRGKGEFDKSLEYYNKTLTIYKENLDIQQGVTHSYCYALRNIGWIYYYKNRINESIEYLREAVRTHKSLCEYNNTIYDYDLIVFYLLLILSSIEIDDFEQIENSMEELSKFAQKWPWTNFFRKCGEAFILK</sequence>
<dbReference type="SMART" id="SM00028">
    <property type="entry name" value="TPR"/>
    <property type="match status" value="5"/>
</dbReference>
<reference evidence="5" key="1">
    <citation type="journal article" date="2014" name="Front. Microbiol.">
        <title>High frequency of phylogenetically diverse reductive dehalogenase-homologous genes in deep subseafloor sedimentary metagenomes.</title>
        <authorList>
            <person name="Kawai M."/>
            <person name="Futagami T."/>
            <person name="Toyoda A."/>
            <person name="Takaki Y."/>
            <person name="Nishi S."/>
            <person name="Hori S."/>
            <person name="Arai W."/>
            <person name="Tsubouchi T."/>
            <person name="Morono Y."/>
            <person name="Uchiyama I."/>
            <person name="Ito T."/>
            <person name="Fujiyama A."/>
            <person name="Inagaki F."/>
            <person name="Takami H."/>
        </authorList>
    </citation>
    <scope>NUCLEOTIDE SEQUENCE</scope>
    <source>
        <strain evidence="5">Expedition CK06-06</strain>
    </source>
</reference>
<proteinExistence type="predicted"/>
<comment type="subcellular location">
    <subcellularLocation>
        <location evidence="1">Cytoplasm</location>
    </subcellularLocation>
</comment>
<dbReference type="AlphaFoldDB" id="X1H1R3"/>
<feature type="non-terminal residue" evidence="5">
    <location>
        <position position="1"/>
    </location>
</feature>
<organism evidence="5">
    <name type="scientific">marine sediment metagenome</name>
    <dbReference type="NCBI Taxonomy" id="412755"/>
    <lineage>
        <taxon>unclassified sequences</taxon>
        <taxon>metagenomes</taxon>
        <taxon>ecological metagenomes</taxon>
    </lineage>
</organism>
<protein>
    <submittedName>
        <fullName evidence="5">Uncharacterized protein</fullName>
    </submittedName>
</protein>
<dbReference type="InterPro" id="IPR051476">
    <property type="entry name" value="Bac_ResReg_Asp_Phosphatase"/>
</dbReference>
<feature type="non-terminal residue" evidence="5">
    <location>
        <position position="279"/>
    </location>
</feature>
<evidence type="ECO:0000256" key="2">
    <source>
        <dbReference type="ARBA" id="ARBA00022490"/>
    </source>
</evidence>
<accession>X1H1R3</accession>
<keyword evidence="3" id="KW-0677">Repeat</keyword>
<dbReference type="SUPFAM" id="SSF48452">
    <property type="entry name" value="TPR-like"/>
    <property type="match status" value="1"/>
</dbReference>
<name>X1H1R3_9ZZZZ</name>
<dbReference type="EMBL" id="BARU01022862">
    <property type="protein sequence ID" value="GAH47809.1"/>
    <property type="molecule type" value="Genomic_DNA"/>
</dbReference>
<dbReference type="PROSITE" id="PS50005">
    <property type="entry name" value="TPR"/>
    <property type="match status" value="1"/>
</dbReference>
<dbReference type="GO" id="GO:0005737">
    <property type="term" value="C:cytoplasm"/>
    <property type="evidence" value="ECO:0007669"/>
    <property type="project" value="UniProtKB-SubCell"/>
</dbReference>
<evidence type="ECO:0000256" key="3">
    <source>
        <dbReference type="ARBA" id="ARBA00022737"/>
    </source>
</evidence>
<keyword evidence="2" id="KW-0963">Cytoplasm</keyword>
<dbReference type="InterPro" id="IPR019734">
    <property type="entry name" value="TPR_rpt"/>
</dbReference>
<evidence type="ECO:0000256" key="4">
    <source>
        <dbReference type="ARBA" id="ARBA00022803"/>
    </source>
</evidence>
<dbReference type="PANTHER" id="PTHR46630">
    <property type="entry name" value="TETRATRICOPEPTIDE REPEAT PROTEIN 29"/>
    <property type="match status" value="1"/>
</dbReference>
<dbReference type="Gene3D" id="1.25.40.10">
    <property type="entry name" value="Tetratricopeptide repeat domain"/>
    <property type="match status" value="2"/>
</dbReference>
<gene>
    <name evidence="5" type="ORF">S03H2_37185</name>
</gene>
<keyword evidence="4" id="KW-0802">TPR repeat</keyword>
<evidence type="ECO:0000313" key="5">
    <source>
        <dbReference type="EMBL" id="GAH47809.1"/>
    </source>
</evidence>
<comment type="caution">
    <text evidence="5">The sequence shown here is derived from an EMBL/GenBank/DDBJ whole genome shotgun (WGS) entry which is preliminary data.</text>
</comment>
<dbReference type="InterPro" id="IPR011990">
    <property type="entry name" value="TPR-like_helical_dom_sf"/>
</dbReference>
<evidence type="ECO:0000256" key="1">
    <source>
        <dbReference type="ARBA" id="ARBA00004496"/>
    </source>
</evidence>